<evidence type="ECO:0000313" key="1">
    <source>
        <dbReference type="EMBL" id="KZB62133.1"/>
    </source>
</evidence>
<gene>
    <name evidence="1" type="ORF">AUP42_04025</name>
</gene>
<dbReference type="EMBL" id="LPVY01000021">
    <property type="protein sequence ID" value="KZB62133.1"/>
    <property type="molecule type" value="Genomic_DNA"/>
</dbReference>
<dbReference type="Gene3D" id="3.30.565.10">
    <property type="entry name" value="Histidine kinase-like ATPase, C-terminal domain"/>
    <property type="match status" value="1"/>
</dbReference>
<proteinExistence type="predicted"/>
<organism evidence="1 2">
    <name type="scientific">Thalassospira lucentensis</name>
    <dbReference type="NCBI Taxonomy" id="168935"/>
    <lineage>
        <taxon>Bacteria</taxon>
        <taxon>Pseudomonadati</taxon>
        <taxon>Pseudomonadota</taxon>
        <taxon>Alphaproteobacteria</taxon>
        <taxon>Rhodospirillales</taxon>
        <taxon>Thalassospiraceae</taxon>
        <taxon>Thalassospira</taxon>
    </lineage>
</organism>
<protein>
    <submittedName>
        <fullName evidence="1">Uncharacterized protein</fullName>
    </submittedName>
</protein>
<evidence type="ECO:0000313" key="2">
    <source>
        <dbReference type="Proteomes" id="UP000076335"/>
    </source>
</evidence>
<dbReference type="RefSeq" id="WP_062952712.1">
    <property type="nucleotide sequence ID" value="NZ_LPVY01000021.1"/>
</dbReference>
<accession>A0A154L3X1</accession>
<name>A0A154L3X1_9PROT</name>
<dbReference type="Proteomes" id="UP000076335">
    <property type="component" value="Unassembled WGS sequence"/>
</dbReference>
<sequence length="293" mass="32046">MNARGAVAQPLLQDVNCSVEGVVSLAAFAASVAGVENSHVKIDCSIASRIDGNMAAALGGVVALLQSRGNIVDFVRLNDPVRRVLQRNGFLQPKLVDRQGTSIPFTRFTLNESKKFAGFVEDNLKGKGIPNMTDLLRRTFLQGINEIYNNCGLHSKSALGVFACGQASPKVRQALEFAVVDMGQGFRHNVSQFLGRDIEASQAIGWAMEDENTTRAGDIPGGLGLKIVREFIMHNNGSLTITSHDGYWCQNGHEITRRQLPKPFPGTMVNIKINTADRRDYMLSEELDPNDFL</sequence>
<dbReference type="AlphaFoldDB" id="A0A154L3X1"/>
<reference evidence="1 2" key="1">
    <citation type="submission" date="2015-12" db="EMBL/GenBank/DDBJ databases">
        <title>Genome sequence of Thalassospira lucentensis MCCC 1A02072.</title>
        <authorList>
            <person name="Lu L."/>
            <person name="Lai Q."/>
            <person name="Shao Z."/>
            <person name="Qian P."/>
        </authorList>
    </citation>
    <scope>NUCLEOTIDE SEQUENCE [LARGE SCALE GENOMIC DNA]</scope>
    <source>
        <strain evidence="1 2">MCCC 1A02072</strain>
    </source>
</reference>
<dbReference type="OrthoDB" id="3194831at2"/>
<comment type="caution">
    <text evidence="1">The sequence shown here is derived from an EMBL/GenBank/DDBJ whole genome shotgun (WGS) entry which is preliminary data.</text>
</comment>
<dbReference type="InterPro" id="IPR036890">
    <property type="entry name" value="HATPase_C_sf"/>
</dbReference>